<dbReference type="OrthoDB" id="27330at2"/>
<feature type="topological domain" description="Cytoplasmic" evidence="9">
    <location>
        <begin position="1"/>
        <end position="10"/>
    </location>
</feature>
<evidence type="ECO:0000256" key="4">
    <source>
        <dbReference type="ARBA" id="ARBA00022692"/>
    </source>
</evidence>
<evidence type="ECO:0000313" key="12">
    <source>
        <dbReference type="EMBL" id="KKK38777.1"/>
    </source>
</evidence>
<name>A0A0M2T0K9_9BACI</name>
<dbReference type="AlphaFoldDB" id="A0A0M2T0K9"/>
<dbReference type="InterPro" id="IPR023734">
    <property type="entry name" value="TagU"/>
</dbReference>
<dbReference type="InterPro" id="IPR004474">
    <property type="entry name" value="LytR_CpsA_psr"/>
</dbReference>
<dbReference type="GO" id="GO:0016780">
    <property type="term" value="F:phosphotransferase activity, for other substituted phosphate groups"/>
    <property type="evidence" value="ECO:0007669"/>
    <property type="project" value="UniProtKB-UniRule"/>
</dbReference>
<dbReference type="PANTHER" id="PTHR33392:SF6">
    <property type="entry name" value="POLYISOPRENYL-TEICHOIC ACID--PEPTIDOGLYCAN TEICHOIC ACID TRANSFERASE TAGU"/>
    <property type="match status" value="1"/>
</dbReference>
<dbReference type="Proteomes" id="UP000034166">
    <property type="component" value="Unassembled WGS sequence"/>
</dbReference>
<evidence type="ECO:0000256" key="8">
    <source>
        <dbReference type="ARBA" id="ARBA00023316"/>
    </source>
</evidence>
<dbReference type="Pfam" id="PF03816">
    <property type="entry name" value="LytR_cpsA_psr"/>
    <property type="match status" value="1"/>
</dbReference>
<keyword evidence="8 9" id="KW-0961">Cell wall biogenesis/degradation</keyword>
<keyword evidence="13" id="KW-1185">Reference proteome</keyword>
<dbReference type="PANTHER" id="PTHR33392">
    <property type="entry name" value="POLYISOPRENYL-TEICHOIC ACID--PEPTIDOGLYCAN TEICHOIC ACID TRANSFERASE TAGU"/>
    <property type="match status" value="1"/>
</dbReference>
<dbReference type="Gene3D" id="3.40.630.190">
    <property type="entry name" value="LCP protein"/>
    <property type="match status" value="1"/>
</dbReference>
<evidence type="ECO:0000256" key="1">
    <source>
        <dbReference type="ARBA" id="ARBA00006068"/>
    </source>
</evidence>
<dbReference type="GO" id="GO:0070726">
    <property type="term" value="P:cell wall assembly"/>
    <property type="evidence" value="ECO:0007669"/>
    <property type="project" value="UniProtKB-UniRule"/>
</dbReference>
<evidence type="ECO:0000313" key="13">
    <source>
        <dbReference type="Proteomes" id="UP000034166"/>
    </source>
</evidence>
<dbReference type="PATRIC" id="fig|1408103.3.peg.1640"/>
<evidence type="ECO:0000256" key="3">
    <source>
        <dbReference type="ARBA" id="ARBA00022679"/>
    </source>
</evidence>
<keyword evidence="7 9" id="KW-0472">Membrane</keyword>
<comment type="subcellular location">
    <subcellularLocation>
        <location evidence="9">Cell membrane</location>
        <topology evidence="9">Single-pass type II membrane protein</topology>
    </subcellularLocation>
</comment>
<proteinExistence type="inferred from homology"/>
<dbReference type="RefSeq" id="WP_046523081.1">
    <property type="nucleotide sequence ID" value="NZ_LAYY01000006.1"/>
</dbReference>
<comment type="function">
    <text evidence="9">May catalyze the final step in cell wall teichoic acid biosynthesis, the transfer of the anionic cell wall polymers (APs) from their lipid-linked precursor to the cell wall peptidoglycan (PG).</text>
</comment>
<evidence type="ECO:0000259" key="11">
    <source>
        <dbReference type="Pfam" id="PF03816"/>
    </source>
</evidence>
<keyword evidence="2 9" id="KW-1003">Cell membrane</keyword>
<comment type="caution">
    <text evidence="12">The sequence shown here is derived from an EMBL/GenBank/DDBJ whole genome shotgun (WGS) entry which is preliminary data.</text>
</comment>
<keyword evidence="3 9" id="KW-0808">Transferase</keyword>
<dbReference type="EMBL" id="LAYY01000006">
    <property type="protein sequence ID" value="KKK38777.1"/>
    <property type="molecule type" value="Genomic_DNA"/>
</dbReference>
<dbReference type="NCBIfam" id="NF006897">
    <property type="entry name" value="PRK09379.1"/>
    <property type="match status" value="1"/>
</dbReference>
<dbReference type="GO" id="GO:0005886">
    <property type="term" value="C:plasma membrane"/>
    <property type="evidence" value="ECO:0007669"/>
    <property type="project" value="UniProtKB-SubCell"/>
</dbReference>
<keyword evidence="4 9" id="KW-0812">Transmembrane</keyword>
<evidence type="ECO:0000256" key="10">
    <source>
        <dbReference type="SAM" id="Phobius"/>
    </source>
</evidence>
<evidence type="ECO:0000256" key="9">
    <source>
        <dbReference type="HAMAP-Rule" id="MF_01140"/>
    </source>
</evidence>
<keyword evidence="5 9" id="KW-0735">Signal-anchor</keyword>
<evidence type="ECO:0000256" key="7">
    <source>
        <dbReference type="ARBA" id="ARBA00023136"/>
    </source>
</evidence>
<reference evidence="12 13" key="1">
    <citation type="submission" date="2015-04" db="EMBL/GenBank/DDBJ databases">
        <title>Taxonomic description and genome sequence of Bacillus campisalis sp. nov., a novel member of the genus Bacillus isolated from solar saltern.</title>
        <authorList>
            <person name="Mathan Kumar R."/>
            <person name="Kaur G."/>
            <person name="Kumar A."/>
            <person name="Singh N.K."/>
            <person name="Kaur N."/>
            <person name="Kumar N."/>
            <person name="Mayilraj S."/>
        </authorList>
    </citation>
    <scope>NUCLEOTIDE SEQUENCE [LARGE SCALE GENOMIC DNA]</scope>
    <source>
        <strain evidence="12 13">SA2-6</strain>
    </source>
</reference>
<accession>A0A0M2T0K9</accession>
<dbReference type="NCBIfam" id="TIGR00350">
    <property type="entry name" value="lytR_cpsA_psr"/>
    <property type="match status" value="1"/>
</dbReference>
<feature type="transmembrane region" description="Helical" evidence="10">
    <location>
        <begin position="12"/>
        <end position="34"/>
    </location>
</feature>
<keyword evidence="6 9" id="KW-1133">Transmembrane helix</keyword>
<evidence type="ECO:0000256" key="6">
    <source>
        <dbReference type="ARBA" id="ARBA00022989"/>
    </source>
</evidence>
<feature type="topological domain" description="Extracellular" evidence="9">
    <location>
        <begin position="32"/>
        <end position="305"/>
    </location>
</feature>
<dbReference type="HAMAP" id="MF_01140">
    <property type="entry name" value="TagU_transferase"/>
    <property type="match status" value="1"/>
</dbReference>
<gene>
    <name evidence="9" type="primary">tagU</name>
    <name evidence="12" type="ORF">WQ57_07285</name>
</gene>
<feature type="domain" description="Cell envelope-related transcriptional attenuator" evidence="11">
    <location>
        <begin position="81"/>
        <end position="223"/>
    </location>
</feature>
<dbReference type="EC" id="2.7.8.-" evidence="9"/>
<dbReference type="InterPro" id="IPR050922">
    <property type="entry name" value="LytR/CpsA/Psr_CW_biosynth"/>
</dbReference>
<evidence type="ECO:0000256" key="5">
    <source>
        <dbReference type="ARBA" id="ARBA00022968"/>
    </source>
</evidence>
<protein>
    <recommendedName>
        <fullName evidence="9">Polyisoprenyl-teichoic acid--peptidoglycan teichoic acid transferase TagU</fullName>
        <ecNumber evidence="9">2.7.8.-</ecNumber>
    </recommendedName>
</protein>
<comment type="pathway">
    <text evidence="9">Cell wall biogenesis.</text>
</comment>
<evidence type="ECO:0000256" key="2">
    <source>
        <dbReference type="ARBA" id="ARBA00022475"/>
    </source>
</evidence>
<organism evidence="12 13">
    <name type="scientific">Mesobacillus campisalis</name>
    <dbReference type="NCBI Taxonomy" id="1408103"/>
    <lineage>
        <taxon>Bacteria</taxon>
        <taxon>Bacillati</taxon>
        <taxon>Bacillota</taxon>
        <taxon>Bacilli</taxon>
        <taxon>Bacillales</taxon>
        <taxon>Bacillaceae</taxon>
        <taxon>Mesobacillus</taxon>
    </lineage>
</organism>
<sequence>MRAEKKRKRKWLRITGIIFLLLFVAVGAYVFSVYRSLTAAVETMHEPVERERQQREITFKEKEPFAVLMLGVDEREGDKGRSDTIIALTINPEKNSVKMLSIPRDTRTEIIGRGFQDKINHAYAFGGVEMSMDTVENFLDIPIDYYLKVNMEGFKDIVDAVGGITVNNDFAFTQDKITFDQGTLDLNGEEALAYVRMRKQDPQGDFGRQKRQRQVIQGVVNKGASLTSLTKFDDIFKALGSNVKTNVTFNEMVDIQSNYKAAAGNIEQMKLEGSGTTIGGIYYLQVSAEEQQRVQAELKEHLGIQ</sequence>
<comment type="similarity">
    <text evidence="1 9">Belongs to the LytR/CpsA/Psr (LCP) family.</text>
</comment>